<protein>
    <submittedName>
        <fullName evidence="1">Uncharacterized protein</fullName>
    </submittedName>
</protein>
<proteinExistence type="predicted"/>
<name>A0A2P2NUH5_RHIMU</name>
<dbReference type="EMBL" id="GGEC01065596">
    <property type="protein sequence ID" value="MBX46080.1"/>
    <property type="molecule type" value="Transcribed_RNA"/>
</dbReference>
<accession>A0A2P2NUH5</accession>
<sequence length="37" mass="4504">MKTFWNWATQCFIISSLLASVKVSLNDLLWRWGFFFF</sequence>
<evidence type="ECO:0000313" key="1">
    <source>
        <dbReference type="EMBL" id="MBX46080.1"/>
    </source>
</evidence>
<dbReference type="AlphaFoldDB" id="A0A2P2NUH5"/>
<reference evidence="1" key="1">
    <citation type="submission" date="2018-02" db="EMBL/GenBank/DDBJ databases">
        <title>Rhizophora mucronata_Transcriptome.</title>
        <authorList>
            <person name="Meera S.P."/>
            <person name="Sreeshan A."/>
            <person name="Augustine A."/>
        </authorList>
    </citation>
    <scope>NUCLEOTIDE SEQUENCE</scope>
    <source>
        <tissue evidence="1">Leaf</tissue>
    </source>
</reference>
<organism evidence="1">
    <name type="scientific">Rhizophora mucronata</name>
    <name type="common">Asiatic mangrove</name>
    <dbReference type="NCBI Taxonomy" id="61149"/>
    <lineage>
        <taxon>Eukaryota</taxon>
        <taxon>Viridiplantae</taxon>
        <taxon>Streptophyta</taxon>
        <taxon>Embryophyta</taxon>
        <taxon>Tracheophyta</taxon>
        <taxon>Spermatophyta</taxon>
        <taxon>Magnoliopsida</taxon>
        <taxon>eudicotyledons</taxon>
        <taxon>Gunneridae</taxon>
        <taxon>Pentapetalae</taxon>
        <taxon>rosids</taxon>
        <taxon>fabids</taxon>
        <taxon>Malpighiales</taxon>
        <taxon>Rhizophoraceae</taxon>
        <taxon>Rhizophora</taxon>
    </lineage>
</organism>